<dbReference type="Pfam" id="PF00459">
    <property type="entry name" value="Inositol_P"/>
    <property type="match status" value="1"/>
</dbReference>
<comment type="catalytic activity">
    <reaction evidence="1 7">
        <text>a myo-inositol phosphate + H2O = myo-inositol + phosphate</text>
        <dbReference type="Rhea" id="RHEA:24056"/>
        <dbReference type="ChEBI" id="CHEBI:15377"/>
        <dbReference type="ChEBI" id="CHEBI:17268"/>
        <dbReference type="ChEBI" id="CHEBI:43474"/>
        <dbReference type="ChEBI" id="CHEBI:84139"/>
        <dbReference type="EC" id="3.1.3.25"/>
    </reaction>
</comment>
<dbReference type="InterPro" id="IPR033942">
    <property type="entry name" value="IMPase"/>
</dbReference>
<comment type="caution">
    <text evidence="9">The sequence shown here is derived from an EMBL/GenBank/DDBJ whole genome shotgun (WGS) entry which is preliminary data.</text>
</comment>
<evidence type="ECO:0000259" key="8">
    <source>
        <dbReference type="Pfam" id="PF00582"/>
    </source>
</evidence>
<evidence type="ECO:0000256" key="4">
    <source>
        <dbReference type="ARBA" id="ARBA00022801"/>
    </source>
</evidence>
<keyword evidence="3 6" id="KW-0479">Metal-binding</keyword>
<feature type="binding site" evidence="6">
    <location>
        <position position="85"/>
    </location>
    <ligand>
        <name>Mg(2+)</name>
        <dbReference type="ChEBI" id="CHEBI:18420"/>
        <label>1</label>
        <note>catalytic</note>
    </ligand>
</feature>
<dbReference type="GO" id="GO:0046872">
    <property type="term" value="F:metal ion binding"/>
    <property type="evidence" value="ECO:0007669"/>
    <property type="project" value="UniProtKB-KW"/>
</dbReference>
<name>A0A7C5T0T1_9AQUI</name>
<dbReference type="PRINTS" id="PR01959">
    <property type="entry name" value="SBIMPHPHTASE"/>
</dbReference>
<dbReference type="Gene3D" id="3.40.190.80">
    <property type="match status" value="1"/>
</dbReference>
<dbReference type="PANTHER" id="PTHR20854:SF4">
    <property type="entry name" value="INOSITOL-1-MONOPHOSPHATASE-RELATED"/>
    <property type="match status" value="1"/>
</dbReference>
<evidence type="ECO:0000256" key="6">
    <source>
        <dbReference type="PIRSR" id="PIRSR600760-2"/>
    </source>
</evidence>
<dbReference type="InterPro" id="IPR022337">
    <property type="entry name" value="Inositol_monophosphatase_SuhB"/>
</dbReference>
<dbReference type="InterPro" id="IPR006016">
    <property type="entry name" value="UspA"/>
</dbReference>
<feature type="domain" description="UspA" evidence="8">
    <location>
        <begin position="245"/>
        <end position="292"/>
    </location>
</feature>
<organism evidence="9">
    <name type="scientific">Thermocrinis ruber</name>
    <dbReference type="NCBI Taxonomy" id="75906"/>
    <lineage>
        <taxon>Bacteria</taxon>
        <taxon>Pseudomonadati</taxon>
        <taxon>Aquificota</taxon>
        <taxon>Aquificia</taxon>
        <taxon>Aquificales</taxon>
        <taxon>Aquificaceae</taxon>
        <taxon>Thermocrinis</taxon>
    </lineage>
</organism>
<dbReference type="CDD" id="cd00293">
    <property type="entry name" value="USP-like"/>
    <property type="match status" value="1"/>
</dbReference>
<protein>
    <recommendedName>
        <fullName evidence="7">Inositol-1-monophosphatase</fullName>
        <ecNumber evidence="7">3.1.3.25</ecNumber>
    </recommendedName>
</protein>
<feature type="binding site" evidence="6">
    <location>
        <position position="88"/>
    </location>
    <ligand>
        <name>Mg(2+)</name>
        <dbReference type="ChEBI" id="CHEBI:18420"/>
        <label>1</label>
        <note>catalytic</note>
    </ligand>
</feature>
<dbReference type="PRINTS" id="PR00377">
    <property type="entry name" value="IMPHPHTASES"/>
</dbReference>
<dbReference type="SUPFAM" id="SSF56655">
    <property type="entry name" value="Carbohydrate phosphatase"/>
    <property type="match status" value="1"/>
</dbReference>
<dbReference type="CDD" id="cd01639">
    <property type="entry name" value="IMPase"/>
    <property type="match status" value="1"/>
</dbReference>
<feature type="binding site" evidence="6">
    <location>
        <position position="213"/>
    </location>
    <ligand>
        <name>Mg(2+)</name>
        <dbReference type="ChEBI" id="CHEBI:18420"/>
        <label>1</label>
        <note>catalytic</note>
    </ligand>
</feature>
<dbReference type="EC" id="3.1.3.25" evidence="7"/>
<dbReference type="EMBL" id="DSAC01000107">
    <property type="protein sequence ID" value="HHO74646.1"/>
    <property type="molecule type" value="Genomic_DNA"/>
</dbReference>
<reference evidence="9" key="1">
    <citation type="journal article" date="2020" name="mSystems">
        <title>Genome- and Community-Level Interaction Insights into Carbon Utilization and Element Cycling Functions of Hydrothermarchaeota in Hydrothermal Sediment.</title>
        <authorList>
            <person name="Zhou Z."/>
            <person name="Liu Y."/>
            <person name="Xu W."/>
            <person name="Pan J."/>
            <person name="Luo Z.H."/>
            <person name="Li M."/>
        </authorList>
    </citation>
    <scope>NUCLEOTIDE SEQUENCE [LARGE SCALE GENOMIC DNA]</scope>
    <source>
        <strain evidence="9">SpSt-114</strain>
    </source>
</reference>
<sequence>MMNLENFLRVAKEASLIGGLVLKEYFRKLLSNQVYFKGEKDVVSEADKKAEERIRDYILKQFPNHSVVGEEDGGSTFGEAVWYIDPLDGTKNFLCGFPIFGVSVGLLLEGKPVVGAVYLPYFNSLYYAGEGLGAYKDGKRIQVSTREELRRMSVSYGFPSRAKRNLNLYWEVFKEVFEKVGSMRRPGAAAVDLCFLAEGVFDGLIEFELNPWDVVAGMVIVKEAGGIAELTKGLNNGTDVVAGTPDGIVEFVKEGDYDLLVMGSRGLSGLKRVLLGSTSSQVLRRVEVPVLIHKGMPS</sequence>
<proteinExistence type="inferred from homology"/>
<dbReference type="GO" id="GO:0007165">
    <property type="term" value="P:signal transduction"/>
    <property type="evidence" value="ECO:0007669"/>
    <property type="project" value="TreeGrafter"/>
</dbReference>
<dbReference type="GO" id="GO:0006020">
    <property type="term" value="P:inositol metabolic process"/>
    <property type="evidence" value="ECO:0007669"/>
    <property type="project" value="TreeGrafter"/>
</dbReference>
<evidence type="ECO:0000313" key="9">
    <source>
        <dbReference type="EMBL" id="HHO74646.1"/>
    </source>
</evidence>
<accession>A0A7C5T0T1</accession>
<dbReference type="InterPro" id="IPR000760">
    <property type="entry name" value="Inositol_monophosphatase-like"/>
</dbReference>
<dbReference type="FunFam" id="3.30.540.10:FF:000003">
    <property type="entry name" value="Inositol-1-monophosphatase"/>
    <property type="match status" value="1"/>
</dbReference>
<evidence type="ECO:0000256" key="7">
    <source>
        <dbReference type="RuleBase" id="RU364068"/>
    </source>
</evidence>
<gene>
    <name evidence="9" type="ORF">ENN04_08480</name>
</gene>
<keyword evidence="5 6" id="KW-0460">Magnesium</keyword>
<dbReference type="GO" id="GO:0008934">
    <property type="term" value="F:inositol monophosphate 1-phosphatase activity"/>
    <property type="evidence" value="ECO:0007669"/>
    <property type="project" value="InterPro"/>
</dbReference>
<dbReference type="Pfam" id="PF00582">
    <property type="entry name" value="Usp"/>
    <property type="match status" value="1"/>
</dbReference>
<dbReference type="PANTHER" id="PTHR20854">
    <property type="entry name" value="INOSITOL MONOPHOSPHATASE"/>
    <property type="match status" value="1"/>
</dbReference>
<dbReference type="SUPFAM" id="SSF52402">
    <property type="entry name" value="Adenine nucleotide alpha hydrolases-like"/>
    <property type="match status" value="1"/>
</dbReference>
<evidence type="ECO:0000256" key="3">
    <source>
        <dbReference type="ARBA" id="ARBA00022723"/>
    </source>
</evidence>
<dbReference type="AlphaFoldDB" id="A0A7C5T0T1"/>
<dbReference type="Gene3D" id="3.30.540.10">
    <property type="entry name" value="Fructose-1,6-Bisphosphatase, subunit A, domain 1"/>
    <property type="match status" value="1"/>
</dbReference>
<feature type="binding site" evidence="6">
    <location>
        <position position="70"/>
    </location>
    <ligand>
        <name>Mg(2+)</name>
        <dbReference type="ChEBI" id="CHEBI:18420"/>
        <label>1</label>
        <note>catalytic</note>
    </ligand>
</feature>
<evidence type="ECO:0000256" key="2">
    <source>
        <dbReference type="ARBA" id="ARBA00001946"/>
    </source>
</evidence>
<evidence type="ECO:0000256" key="1">
    <source>
        <dbReference type="ARBA" id="ARBA00001033"/>
    </source>
</evidence>
<comment type="similarity">
    <text evidence="7">Belongs to the inositol monophosphatase superfamily.</text>
</comment>
<feature type="binding site" evidence="6">
    <location>
        <position position="87"/>
    </location>
    <ligand>
        <name>Mg(2+)</name>
        <dbReference type="ChEBI" id="CHEBI:18420"/>
        <label>1</label>
        <note>catalytic</note>
    </ligand>
</feature>
<keyword evidence="4 7" id="KW-0378">Hydrolase</keyword>
<evidence type="ECO:0000256" key="5">
    <source>
        <dbReference type="ARBA" id="ARBA00022842"/>
    </source>
</evidence>
<comment type="cofactor">
    <cofactor evidence="2 6 7">
        <name>Mg(2+)</name>
        <dbReference type="ChEBI" id="CHEBI:18420"/>
    </cofactor>
</comment>